<evidence type="ECO:0000256" key="4">
    <source>
        <dbReference type="ARBA" id="ARBA00022448"/>
    </source>
</evidence>
<comment type="similarity">
    <text evidence="3">Belongs to the CASC3 family.</text>
</comment>
<evidence type="ECO:0000256" key="10">
    <source>
        <dbReference type="ARBA" id="ARBA00023161"/>
    </source>
</evidence>
<name>A0AAV7FDW6_ARIFI</name>
<feature type="compositionally biased region" description="Low complexity" evidence="13">
    <location>
        <begin position="474"/>
        <end position="491"/>
    </location>
</feature>
<keyword evidence="6" id="KW-0507">mRNA processing</keyword>
<evidence type="ECO:0000256" key="8">
    <source>
        <dbReference type="ARBA" id="ARBA00022845"/>
    </source>
</evidence>
<evidence type="ECO:0000256" key="13">
    <source>
        <dbReference type="SAM" id="MobiDB-lite"/>
    </source>
</evidence>
<feature type="domain" description="Btz" evidence="14">
    <location>
        <begin position="119"/>
        <end position="222"/>
    </location>
</feature>
<evidence type="ECO:0000256" key="2">
    <source>
        <dbReference type="ARBA" id="ARBA00004496"/>
    </source>
</evidence>
<feature type="compositionally biased region" description="Low complexity" evidence="13">
    <location>
        <begin position="348"/>
        <end position="358"/>
    </location>
</feature>
<feature type="compositionally biased region" description="Low complexity" evidence="13">
    <location>
        <begin position="310"/>
        <end position="319"/>
    </location>
</feature>
<keyword evidence="9" id="KW-0694">RNA-binding</keyword>
<evidence type="ECO:0000256" key="11">
    <source>
        <dbReference type="ARBA" id="ARBA00023187"/>
    </source>
</evidence>
<proteinExistence type="inferred from homology"/>
<dbReference type="SMART" id="SM01044">
    <property type="entry name" value="Btz"/>
    <property type="match status" value="1"/>
</dbReference>
<evidence type="ECO:0000259" key="14">
    <source>
        <dbReference type="SMART" id="SM01044"/>
    </source>
</evidence>
<dbReference type="GO" id="GO:0051028">
    <property type="term" value="P:mRNA transport"/>
    <property type="evidence" value="ECO:0007669"/>
    <property type="project" value="UniProtKB-KW"/>
</dbReference>
<comment type="subcellular location">
    <subcellularLocation>
        <location evidence="2">Cytoplasm</location>
    </subcellularLocation>
    <subcellularLocation>
        <location evidence="1">Nucleus</location>
    </subcellularLocation>
</comment>
<accession>A0AAV7FDW6</accession>
<evidence type="ECO:0000256" key="6">
    <source>
        <dbReference type="ARBA" id="ARBA00022664"/>
    </source>
</evidence>
<evidence type="ECO:0000256" key="3">
    <source>
        <dbReference type="ARBA" id="ARBA00009548"/>
    </source>
</evidence>
<keyword evidence="10" id="KW-0866">Nonsense-mediated mRNA decay</keyword>
<organism evidence="15 16">
    <name type="scientific">Aristolochia fimbriata</name>
    <name type="common">White veined hardy Dutchman's pipe vine</name>
    <dbReference type="NCBI Taxonomy" id="158543"/>
    <lineage>
        <taxon>Eukaryota</taxon>
        <taxon>Viridiplantae</taxon>
        <taxon>Streptophyta</taxon>
        <taxon>Embryophyta</taxon>
        <taxon>Tracheophyta</taxon>
        <taxon>Spermatophyta</taxon>
        <taxon>Magnoliopsida</taxon>
        <taxon>Magnoliidae</taxon>
        <taxon>Piperales</taxon>
        <taxon>Aristolochiaceae</taxon>
        <taxon>Aristolochia</taxon>
    </lineage>
</organism>
<feature type="compositionally biased region" description="Polar residues" evidence="13">
    <location>
        <begin position="444"/>
        <end position="471"/>
    </location>
</feature>
<dbReference type="PANTHER" id="PTHR46837:SF5">
    <property type="entry name" value="PROTEIN MLN51 HOMOLOG"/>
    <property type="match status" value="1"/>
</dbReference>
<sequence>MATEAEEPEYESDPEGSPLPLALRRREASDDEEGDDGDDRRKPMRHDPRAGVHSDGESDGQGGAQVYDEEESEIEEEEEDQDVEDELGVVEEEEFDEQVSERTQDAREVEVKIGVPEPEPDSERPGDNIDMDQNANQVEDKKDAEPFAVPTAGAFYMHDDRFRDNGGGRHRRTPGGRKLWESKDDRAWVHDRFEELNLQDARYDEEKRNRKSHFRGRGRHRVPEQRGYVRGSRSRGYDENSNQNRGSKGVRGRGPRRYEPPSKNNGEIPPAQTKQSGKASGLAYTNNSAKMSGNVSNARSEAAPQRKNVFASSLSSASPPFYPSGTSSQDTSGAHKRDPQSIISNKNLSSSGPLEESLPPTLHANAMLRGKSIVDPGGHDRAYGDDSFRSVAAKPITPLHPVNTNQSSNVRAQAGRGLAISGQLGYHHSSSVNQVNRAPVPAQLSVSQKPAQSLAQNPTQSALRTSTQLGQRMSVVSHSSSPPQGSSIASSEVGDQESPPGSSKSKTALVGKGKPNNVQSTGKGSFLYNGAQVIGTTGAMGVAHGDQSFPATPALLPVMQFGGQHPGGLGVPAVGMALPGYVAQPGFGNSEMTWVPVLAGAAAGALGATYCSPYIAVDGGYYARPSGQASSGGASKEMTTNKSTNNVWKSPQRPDLVNDEFGQRQNKPRRYSEMNFGQYASVTAIKRPAHAAIGVRDEHCSWTGGNSLFLTTVFFACGFLKLVRNGSGLPQEKNLIWKCLSCCFD</sequence>
<keyword evidence="4" id="KW-0813">Transport</keyword>
<dbReference type="GO" id="GO:0000184">
    <property type="term" value="P:nuclear-transcribed mRNA catabolic process, nonsense-mediated decay"/>
    <property type="evidence" value="ECO:0007669"/>
    <property type="project" value="UniProtKB-KW"/>
</dbReference>
<feature type="compositionally biased region" description="Basic residues" evidence="13">
    <location>
        <begin position="209"/>
        <end position="220"/>
    </location>
</feature>
<evidence type="ECO:0000256" key="1">
    <source>
        <dbReference type="ARBA" id="ARBA00004123"/>
    </source>
</evidence>
<gene>
    <name evidence="15" type="ORF">H6P81_003831</name>
</gene>
<dbReference type="PANTHER" id="PTHR46837">
    <property type="entry name" value="PROTEIN MLN51 HOMOLOG"/>
    <property type="match status" value="1"/>
</dbReference>
<feature type="region of interest" description="Disordered" evidence="13">
    <location>
        <begin position="1"/>
        <end position="358"/>
    </location>
</feature>
<reference evidence="15 16" key="1">
    <citation type="submission" date="2021-07" db="EMBL/GenBank/DDBJ databases">
        <title>The Aristolochia fimbriata genome: insights into angiosperm evolution, floral development and chemical biosynthesis.</title>
        <authorList>
            <person name="Jiao Y."/>
        </authorList>
    </citation>
    <scope>NUCLEOTIDE SEQUENCE [LARGE SCALE GENOMIC DNA]</scope>
    <source>
        <strain evidence="15">IBCAS-2021</strain>
        <tissue evidence="15">Leaf</tissue>
    </source>
</reference>
<dbReference type="InterPro" id="IPR044796">
    <property type="entry name" value="MLN51_plant"/>
</dbReference>
<keyword evidence="12" id="KW-0539">Nucleus</keyword>
<dbReference type="GO" id="GO:0003729">
    <property type="term" value="F:mRNA binding"/>
    <property type="evidence" value="ECO:0007669"/>
    <property type="project" value="InterPro"/>
</dbReference>
<feature type="compositionally biased region" description="Acidic residues" evidence="13">
    <location>
        <begin position="67"/>
        <end position="98"/>
    </location>
</feature>
<evidence type="ECO:0000256" key="9">
    <source>
        <dbReference type="ARBA" id="ARBA00022884"/>
    </source>
</evidence>
<feature type="compositionally biased region" description="Basic and acidic residues" evidence="13">
    <location>
        <begin position="178"/>
        <end position="208"/>
    </location>
</feature>
<feature type="compositionally biased region" description="Basic and acidic residues" evidence="13">
    <location>
        <begin position="99"/>
        <end position="111"/>
    </location>
</feature>
<keyword evidence="7" id="KW-0509">mRNA transport</keyword>
<evidence type="ECO:0000313" key="16">
    <source>
        <dbReference type="Proteomes" id="UP000825729"/>
    </source>
</evidence>
<feature type="compositionally biased region" description="Polar residues" evidence="13">
    <location>
        <begin position="628"/>
        <end position="649"/>
    </location>
</feature>
<feature type="region of interest" description="Disordered" evidence="13">
    <location>
        <begin position="628"/>
        <end position="653"/>
    </location>
</feature>
<dbReference type="GO" id="GO:0035145">
    <property type="term" value="C:exon-exon junction complex"/>
    <property type="evidence" value="ECO:0007669"/>
    <property type="project" value="InterPro"/>
</dbReference>
<evidence type="ECO:0000256" key="5">
    <source>
        <dbReference type="ARBA" id="ARBA00022490"/>
    </source>
</evidence>
<evidence type="ECO:0000313" key="15">
    <source>
        <dbReference type="EMBL" id="KAG9459323.1"/>
    </source>
</evidence>
<comment type="caution">
    <text evidence="15">The sequence shown here is derived from an EMBL/GenBank/DDBJ whole genome shotgun (WGS) entry which is preliminary data.</text>
</comment>
<evidence type="ECO:0000256" key="7">
    <source>
        <dbReference type="ARBA" id="ARBA00022816"/>
    </source>
</evidence>
<dbReference type="EMBL" id="JAINDJ010000002">
    <property type="protein sequence ID" value="KAG9459323.1"/>
    <property type="molecule type" value="Genomic_DNA"/>
</dbReference>
<dbReference type="GO" id="GO:0006397">
    <property type="term" value="P:mRNA processing"/>
    <property type="evidence" value="ECO:0007669"/>
    <property type="project" value="UniProtKB-KW"/>
</dbReference>
<keyword evidence="16" id="KW-1185">Reference proteome</keyword>
<dbReference type="Proteomes" id="UP000825729">
    <property type="component" value="Unassembled WGS sequence"/>
</dbReference>
<feature type="region of interest" description="Disordered" evidence="13">
    <location>
        <begin position="442"/>
        <end position="522"/>
    </location>
</feature>
<keyword evidence="11" id="KW-0508">mRNA splicing</keyword>
<evidence type="ECO:0000256" key="12">
    <source>
        <dbReference type="ARBA" id="ARBA00023242"/>
    </source>
</evidence>
<dbReference type="GO" id="GO:0008380">
    <property type="term" value="P:RNA splicing"/>
    <property type="evidence" value="ECO:0007669"/>
    <property type="project" value="UniProtKB-KW"/>
</dbReference>
<feature type="compositionally biased region" description="Basic and acidic residues" evidence="13">
    <location>
        <begin position="157"/>
        <end position="167"/>
    </location>
</feature>
<dbReference type="GO" id="GO:0006417">
    <property type="term" value="P:regulation of translation"/>
    <property type="evidence" value="ECO:0007669"/>
    <property type="project" value="UniProtKB-KW"/>
</dbReference>
<keyword evidence="5" id="KW-0963">Cytoplasm</keyword>
<dbReference type="InterPro" id="IPR018545">
    <property type="entry name" value="Btz_dom"/>
</dbReference>
<dbReference type="AlphaFoldDB" id="A0AAV7FDW6"/>
<dbReference type="Pfam" id="PF09405">
    <property type="entry name" value="Btz"/>
    <property type="match status" value="1"/>
</dbReference>
<dbReference type="GO" id="GO:0005737">
    <property type="term" value="C:cytoplasm"/>
    <property type="evidence" value="ECO:0007669"/>
    <property type="project" value="UniProtKB-SubCell"/>
</dbReference>
<protein>
    <recommendedName>
        <fullName evidence="14">Btz domain-containing protein</fullName>
    </recommendedName>
</protein>
<feature type="compositionally biased region" description="Polar residues" evidence="13">
    <location>
        <begin position="272"/>
        <end position="299"/>
    </location>
</feature>
<keyword evidence="8" id="KW-0810">Translation regulation</keyword>
<feature type="compositionally biased region" description="Acidic residues" evidence="13">
    <location>
        <begin position="1"/>
        <end position="14"/>
    </location>
</feature>
<feature type="compositionally biased region" description="Basic and acidic residues" evidence="13">
    <location>
        <begin position="38"/>
        <end position="56"/>
    </location>
</feature>